<dbReference type="PRINTS" id="PR00447">
    <property type="entry name" value="NATRESASSCMP"/>
</dbReference>
<evidence type="ECO:0000256" key="2">
    <source>
        <dbReference type="ARBA" id="ARBA00022692"/>
    </source>
</evidence>
<evidence type="ECO:0000256" key="1">
    <source>
        <dbReference type="ARBA" id="ARBA00004141"/>
    </source>
</evidence>
<feature type="transmembrane region" description="Helical" evidence="5">
    <location>
        <begin position="112"/>
        <end position="130"/>
    </location>
</feature>
<feature type="transmembrane region" description="Helical" evidence="5">
    <location>
        <begin position="171"/>
        <end position="195"/>
    </location>
</feature>
<dbReference type="GO" id="GO:0005886">
    <property type="term" value="C:plasma membrane"/>
    <property type="evidence" value="ECO:0007669"/>
    <property type="project" value="UniProtKB-SubCell"/>
</dbReference>
<dbReference type="AlphaFoldDB" id="A0A267A662"/>
<dbReference type="EMBL" id="NQKQ01000022">
    <property type="protein sequence ID" value="PAA08095.1"/>
    <property type="molecule type" value="Genomic_DNA"/>
</dbReference>
<keyword evidence="5" id="KW-0769">Symport</keyword>
<keyword evidence="5" id="KW-0813">Transport</keyword>
<evidence type="ECO:0000313" key="6">
    <source>
        <dbReference type="EMBL" id="PAA08095.1"/>
    </source>
</evidence>
<dbReference type="NCBIfam" id="NF001923">
    <property type="entry name" value="PRK00701.1"/>
    <property type="match status" value="1"/>
</dbReference>
<dbReference type="NCBIfam" id="NF037982">
    <property type="entry name" value="Nramp_1"/>
    <property type="match status" value="1"/>
</dbReference>
<dbReference type="InterPro" id="IPR001046">
    <property type="entry name" value="NRAMP_fam"/>
</dbReference>
<comment type="caution">
    <text evidence="6">The sequence shown here is derived from an EMBL/GenBank/DDBJ whole genome shotgun (WGS) entry which is preliminary data.</text>
</comment>
<dbReference type="GO" id="GO:0005384">
    <property type="term" value="F:manganese ion transmembrane transporter activity"/>
    <property type="evidence" value="ECO:0007669"/>
    <property type="project" value="TreeGrafter"/>
</dbReference>
<evidence type="ECO:0000256" key="5">
    <source>
        <dbReference type="HAMAP-Rule" id="MF_00221"/>
    </source>
</evidence>
<feature type="transmembrane region" description="Helical" evidence="5">
    <location>
        <begin position="136"/>
        <end position="159"/>
    </location>
</feature>
<dbReference type="OrthoDB" id="9787548at2"/>
<dbReference type="PANTHER" id="PTHR11706">
    <property type="entry name" value="SOLUTE CARRIER PROTEIN FAMILY 11 MEMBER"/>
    <property type="match status" value="1"/>
</dbReference>
<dbReference type="RefSeq" id="WP_095037643.1">
    <property type="nucleotide sequence ID" value="NZ_NQKQ01000022.1"/>
</dbReference>
<dbReference type="HAMAP" id="MF_00221">
    <property type="entry name" value="NRAMP"/>
    <property type="match status" value="1"/>
</dbReference>
<evidence type="ECO:0000256" key="3">
    <source>
        <dbReference type="ARBA" id="ARBA00022989"/>
    </source>
</evidence>
<feature type="transmembrane region" description="Helical" evidence="5">
    <location>
        <begin position="215"/>
        <end position="233"/>
    </location>
</feature>
<dbReference type="GO" id="GO:0034755">
    <property type="term" value="P:iron ion transmembrane transport"/>
    <property type="evidence" value="ECO:0007669"/>
    <property type="project" value="TreeGrafter"/>
</dbReference>
<dbReference type="Proteomes" id="UP000215861">
    <property type="component" value="Unassembled WGS sequence"/>
</dbReference>
<reference evidence="6 7" key="1">
    <citation type="submission" date="2017-08" db="EMBL/GenBank/DDBJ databases">
        <title>Genomic and metabolic characterisation of spoilage-associated Pseudomonas species.</title>
        <authorList>
            <person name="Stanborough T."/>
            <person name="Fegan N."/>
            <person name="Powell S.M."/>
            <person name="Singh T."/>
            <person name="Tamplin M.L."/>
            <person name="Chandry P.S."/>
        </authorList>
    </citation>
    <scope>NUCLEOTIDE SEQUENCE [LARGE SCALE GENOMIC DNA]</scope>
    <source>
        <strain evidence="6 7">F1801</strain>
    </source>
</reference>
<gene>
    <name evidence="5" type="primary">mntH</name>
    <name evidence="6" type="ORF">CJU81_17555</name>
</gene>
<dbReference type="GO" id="GO:0046872">
    <property type="term" value="F:metal ion binding"/>
    <property type="evidence" value="ECO:0007669"/>
    <property type="project" value="UniProtKB-UniRule"/>
</dbReference>
<dbReference type="Pfam" id="PF01566">
    <property type="entry name" value="Nramp"/>
    <property type="match status" value="1"/>
</dbReference>
<feature type="transmembrane region" description="Helical" evidence="5">
    <location>
        <begin position="417"/>
        <end position="439"/>
    </location>
</feature>
<dbReference type="GO" id="GO:0015086">
    <property type="term" value="F:cadmium ion transmembrane transporter activity"/>
    <property type="evidence" value="ECO:0007669"/>
    <property type="project" value="TreeGrafter"/>
</dbReference>
<keyword evidence="5" id="KW-1003">Cell membrane</keyword>
<evidence type="ECO:0000313" key="7">
    <source>
        <dbReference type="Proteomes" id="UP000215861"/>
    </source>
</evidence>
<organism evidence="6 7">
    <name type="scientific">Pseudomonas fragi</name>
    <dbReference type="NCBI Taxonomy" id="296"/>
    <lineage>
        <taxon>Bacteria</taxon>
        <taxon>Pseudomonadati</taxon>
        <taxon>Pseudomonadota</taxon>
        <taxon>Gammaproteobacteria</taxon>
        <taxon>Pseudomonadales</taxon>
        <taxon>Pseudomonadaceae</taxon>
        <taxon>Pseudomonas</taxon>
    </lineage>
</organism>
<feature type="transmembrane region" description="Helical" evidence="5">
    <location>
        <begin position="265"/>
        <end position="284"/>
    </location>
</feature>
<dbReference type="PANTHER" id="PTHR11706:SF101">
    <property type="entry name" value="MANGANESE TRANSPORTER SMF1"/>
    <property type="match status" value="1"/>
</dbReference>
<sequence length="441" mass="47280">MKFRLPTTATAPFCPSEVSGSVPVDASAPFFKRVLRFAGPGLLISIGYMDPGNWATAIEAGSRYGYNLLFVVLLASLAGMAVQCLCSRLGIATGRDLAQLCRERYSKRSARVQWLLAEISIIATDLAEVLGCALAFHLLLGCSLTTGIALTAFDTLLVLALQGRGFRRLEAIMLALVMTIVGCFFVELVLIKPYWPDVFDGFKPSLSAISDAAPLYIAIGIIGATVMPHNLYLHSSIVQTRLTGSDYASKLDAVRLSRIDTIGSLALALLVNAAILILAAAAFHQTGNSDVVEIQDAYRMLDPLVGGAMASILFGVALLASGQSSTFTGTIAGQVIMEGYLDLKIPCWQRRLITRGLALVPAFLGVWLMGDDAVGKLLILSQVVLSLQLPFALYPLIRMTSDKGLMGPFANRLPTRLLAWFLFAVISCANVWLIAQIGFGA</sequence>
<feature type="transmembrane region" description="Helical" evidence="5">
    <location>
        <begin position="352"/>
        <end position="370"/>
    </location>
</feature>
<name>A0A267A662_PSEFR</name>
<feature type="transmembrane region" description="Helical" evidence="5">
    <location>
        <begin position="304"/>
        <end position="321"/>
    </location>
</feature>
<keyword evidence="2 5" id="KW-0812">Transmembrane</keyword>
<keyword evidence="5" id="KW-0406">Ion transport</keyword>
<protein>
    <recommendedName>
        <fullName evidence="5">Divalent metal cation transporter MntH</fullName>
    </recommendedName>
</protein>
<feature type="transmembrane region" description="Helical" evidence="5">
    <location>
        <begin position="376"/>
        <end position="397"/>
    </location>
</feature>
<accession>A0A267A662</accession>
<comment type="subcellular location">
    <subcellularLocation>
        <location evidence="5">Cell membrane</location>
        <topology evidence="5">Multi-pass membrane protein</topology>
    </subcellularLocation>
    <subcellularLocation>
        <location evidence="1">Membrane</location>
        <topology evidence="1">Multi-pass membrane protein</topology>
    </subcellularLocation>
</comment>
<dbReference type="GO" id="GO:0015293">
    <property type="term" value="F:symporter activity"/>
    <property type="evidence" value="ECO:0007669"/>
    <property type="project" value="UniProtKB-UniRule"/>
</dbReference>
<keyword evidence="4 5" id="KW-0472">Membrane</keyword>
<evidence type="ECO:0000256" key="4">
    <source>
        <dbReference type="ARBA" id="ARBA00023136"/>
    </source>
</evidence>
<feature type="transmembrane region" description="Helical" evidence="5">
    <location>
        <begin position="68"/>
        <end position="91"/>
    </location>
</feature>
<keyword evidence="3 5" id="KW-1133">Transmembrane helix</keyword>
<dbReference type="NCBIfam" id="TIGR01197">
    <property type="entry name" value="nramp"/>
    <property type="match status" value="1"/>
</dbReference>
<proteinExistence type="inferred from homology"/>
<comment type="function">
    <text evidence="5">H(+)-stimulated, divalent metal cation uptake system.</text>
</comment>
<comment type="similarity">
    <text evidence="5">Belongs to the NRAMP family.</text>
</comment>